<evidence type="ECO:0000313" key="3">
    <source>
        <dbReference type="Proteomes" id="UP001530400"/>
    </source>
</evidence>
<dbReference type="InterPro" id="IPR000210">
    <property type="entry name" value="BTB/POZ_dom"/>
</dbReference>
<comment type="caution">
    <text evidence="2">The sequence shown here is derived from an EMBL/GenBank/DDBJ whole genome shotgun (WGS) entry which is preliminary data.</text>
</comment>
<evidence type="ECO:0000313" key="2">
    <source>
        <dbReference type="EMBL" id="KAL3796306.1"/>
    </source>
</evidence>
<dbReference type="AlphaFoldDB" id="A0ABD3Q9C7"/>
<protein>
    <recommendedName>
        <fullName evidence="1">BTB domain-containing protein</fullName>
    </recommendedName>
</protein>
<accession>A0ABD3Q9C7</accession>
<sequence length="169" mass="19214">MRRCGNQCYTSDILFALKGQIFHGHLNILKVMAPNLARTLNLDEHDNTKPVPIDDIAPGIFQLMLQYTYGDTIFIADAETGKKSLVRLLKLEAEASYSSYIEFTAENVADILLYAEAKNCNVLKQEAMDYLIKNMEKMLGTGSFDKLYQSKELTKEIMFASSKRTRLEE</sequence>
<dbReference type="InterPro" id="IPR011333">
    <property type="entry name" value="SKP1/BTB/POZ_sf"/>
</dbReference>
<dbReference type="SUPFAM" id="SSF54695">
    <property type="entry name" value="POZ domain"/>
    <property type="match status" value="1"/>
</dbReference>
<dbReference type="Pfam" id="PF00651">
    <property type="entry name" value="BTB"/>
    <property type="match status" value="1"/>
</dbReference>
<gene>
    <name evidence="2" type="ORF">ACHAWO_009018</name>
</gene>
<dbReference type="EMBL" id="JALLPJ020000298">
    <property type="protein sequence ID" value="KAL3796306.1"/>
    <property type="molecule type" value="Genomic_DNA"/>
</dbReference>
<dbReference type="Gene3D" id="1.25.40.420">
    <property type="match status" value="1"/>
</dbReference>
<dbReference type="Proteomes" id="UP001530400">
    <property type="component" value="Unassembled WGS sequence"/>
</dbReference>
<dbReference type="PROSITE" id="PS50097">
    <property type="entry name" value="BTB"/>
    <property type="match status" value="1"/>
</dbReference>
<keyword evidence="3" id="KW-1185">Reference proteome</keyword>
<name>A0ABD3Q9C7_9STRA</name>
<organism evidence="2 3">
    <name type="scientific">Cyclotella atomus</name>
    <dbReference type="NCBI Taxonomy" id="382360"/>
    <lineage>
        <taxon>Eukaryota</taxon>
        <taxon>Sar</taxon>
        <taxon>Stramenopiles</taxon>
        <taxon>Ochrophyta</taxon>
        <taxon>Bacillariophyta</taxon>
        <taxon>Coscinodiscophyceae</taxon>
        <taxon>Thalassiosirophycidae</taxon>
        <taxon>Stephanodiscales</taxon>
        <taxon>Stephanodiscaceae</taxon>
        <taxon>Cyclotella</taxon>
    </lineage>
</organism>
<reference evidence="2 3" key="1">
    <citation type="submission" date="2024-10" db="EMBL/GenBank/DDBJ databases">
        <title>Updated reference genomes for cyclostephanoid diatoms.</title>
        <authorList>
            <person name="Roberts W.R."/>
            <person name="Alverson A.J."/>
        </authorList>
    </citation>
    <scope>NUCLEOTIDE SEQUENCE [LARGE SCALE GENOMIC DNA]</scope>
    <source>
        <strain evidence="2 3">AJA010-31</strain>
    </source>
</reference>
<dbReference type="SMART" id="SM00225">
    <property type="entry name" value="BTB"/>
    <property type="match status" value="1"/>
</dbReference>
<dbReference type="Gene3D" id="3.30.710.10">
    <property type="entry name" value="Potassium Channel Kv1.1, Chain A"/>
    <property type="match status" value="1"/>
</dbReference>
<dbReference type="CDD" id="cd14733">
    <property type="entry name" value="BACK"/>
    <property type="match status" value="1"/>
</dbReference>
<feature type="domain" description="BTB" evidence="1">
    <location>
        <begin position="11"/>
        <end position="77"/>
    </location>
</feature>
<evidence type="ECO:0000259" key="1">
    <source>
        <dbReference type="PROSITE" id="PS50097"/>
    </source>
</evidence>
<proteinExistence type="predicted"/>